<dbReference type="Pfam" id="PF13458">
    <property type="entry name" value="Peripla_BP_6"/>
    <property type="match status" value="1"/>
</dbReference>
<dbReference type="InterPro" id="IPR000709">
    <property type="entry name" value="Leu_Ile_Val-bd"/>
</dbReference>
<dbReference type="PANTHER" id="PTHR47235:SF1">
    <property type="entry name" value="BLR6548 PROTEIN"/>
    <property type="match status" value="1"/>
</dbReference>
<evidence type="ECO:0000259" key="6">
    <source>
        <dbReference type="Pfam" id="PF13458"/>
    </source>
</evidence>
<evidence type="ECO:0000256" key="2">
    <source>
        <dbReference type="ARBA" id="ARBA00022448"/>
    </source>
</evidence>
<feature type="domain" description="Leucine-binding protein" evidence="6">
    <location>
        <begin position="63"/>
        <end position="395"/>
    </location>
</feature>
<dbReference type="InterPro" id="IPR028082">
    <property type="entry name" value="Peripla_BP_I"/>
</dbReference>
<evidence type="ECO:0000313" key="8">
    <source>
        <dbReference type="Proteomes" id="UP001371218"/>
    </source>
</evidence>
<evidence type="ECO:0000256" key="5">
    <source>
        <dbReference type="SAM" id="MobiDB-lite"/>
    </source>
</evidence>
<dbReference type="Proteomes" id="UP001371218">
    <property type="component" value="Unassembled WGS sequence"/>
</dbReference>
<dbReference type="InterPro" id="IPR028081">
    <property type="entry name" value="Leu-bd"/>
</dbReference>
<comment type="caution">
    <text evidence="7">The sequence shown here is derived from an EMBL/GenBank/DDBJ whole genome shotgun (WGS) entry which is preliminary data.</text>
</comment>
<dbReference type="SUPFAM" id="SSF53822">
    <property type="entry name" value="Periplasmic binding protein-like I"/>
    <property type="match status" value="1"/>
</dbReference>
<organism evidence="7 8">
    <name type="scientific">Ideonella lacteola</name>
    <dbReference type="NCBI Taxonomy" id="2984193"/>
    <lineage>
        <taxon>Bacteria</taxon>
        <taxon>Pseudomonadati</taxon>
        <taxon>Pseudomonadota</taxon>
        <taxon>Betaproteobacteria</taxon>
        <taxon>Burkholderiales</taxon>
        <taxon>Sphaerotilaceae</taxon>
        <taxon>Ideonella</taxon>
    </lineage>
</organism>
<keyword evidence="3" id="KW-0732">Signal</keyword>
<dbReference type="RefSeq" id="WP_341426615.1">
    <property type="nucleotide sequence ID" value="NZ_JBBUTG010000009.1"/>
</dbReference>
<name>A0ABU9BQG6_9BURK</name>
<dbReference type="Gene3D" id="3.40.50.2300">
    <property type="match status" value="2"/>
</dbReference>
<reference evidence="7 8" key="1">
    <citation type="submission" date="2024-04" db="EMBL/GenBank/DDBJ databases">
        <title>Novel species of the genus Ideonella isolated from streams.</title>
        <authorList>
            <person name="Lu H."/>
        </authorList>
    </citation>
    <scope>NUCLEOTIDE SEQUENCE [LARGE SCALE GENOMIC DNA]</scope>
    <source>
        <strain evidence="7 8">DXS29W</strain>
    </source>
</reference>
<gene>
    <name evidence="7" type="ORF">AACH06_15345</name>
</gene>
<dbReference type="EMBL" id="JBBUTG010000009">
    <property type="protein sequence ID" value="MEK8032202.1"/>
    <property type="molecule type" value="Genomic_DNA"/>
</dbReference>
<feature type="compositionally biased region" description="Polar residues" evidence="5">
    <location>
        <begin position="21"/>
        <end position="30"/>
    </location>
</feature>
<comment type="similarity">
    <text evidence="1">Belongs to the leucine-binding protein family.</text>
</comment>
<protein>
    <submittedName>
        <fullName evidence="7">ABC transporter substrate-binding protein</fullName>
    </submittedName>
</protein>
<evidence type="ECO:0000256" key="1">
    <source>
        <dbReference type="ARBA" id="ARBA00010062"/>
    </source>
</evidence>
<evidence type="ECO:0000256" key="3">
    <source>
        <dbReference type="ARBA" id="ARBA00022729"/>
    </source>
</evidence>
<accession>A0ABU9BQG6</accession>
<keyword evidence="4" id="KW-0029">Amino-acid transport</keyword>
<proteinExistence type="inferred from homology"/>
<evidence type="ECO:0000313" key="7">
    <source>
        <dbReference type="EMBL" id="MEK8032202.1"/>
    </source>
</evidence>
<evidence type="ECO:0000256" key="4">
    <source>
        <dbReference type="ARBA" id="ARBA00022970"/>
    </source>
</evidence>
<dbReference type="CDD" id="cd06326">
    <property type="entry name" value="PBP1_ABC_ligand_binding-like"/>
    <property type="match status" value="1"/>
</dbReference>
<keyword evidence="8" id="KW-1185">Reference proteome</keyword>
<dbReference type="PRINTS" id="PR00337">
    <property type="entry name" value="LEUILEVALBP"/>
</dbReference>
<sequence>MRSVWKLGAGETPSGQEHRSALSNEAQASADQGRRQVVGAGGLMAAGWLAPLRVRAAPASGEPIRFGQTVALTGPLAELGQAMHAGAKVGVATVNARGGVHGRPLTLVTLDDAYDTAKSQANVRQLLGEEGCLGLFGCMGTPMIEAMLPQLKGSDVACFAPLTGALSTRPKDVRNVLPVRASYPEEVERLVQHLATLGLRRIALVTQENAFGQEVAQAADAALSRHGLGVAARAGVKSDASNAAQAAGQIIEASPEAVLLGLAGKPTVGFVKAFRAVRRGTPLYALSVLGSAATLSALGDDAAGIAVAQVVPLPTSANIKVCREFMQAWQAAGSTLAPSHLALEGYIDALVLAEVLRRCPATVTRASFLQTAWSLRSFDVGGFEVGFDAPGKGASRFVDLTLIGRDGRFIH</sequence>
<keyword evidence="2" id="KW-0813">Transport</keyword>
<feature type="region of interest" description="Disordered" evidence="5">
    <location>
        <begin position="1"/>
        <end position="33"/>
    </location>
</feature>
<dbReference type="PANTHER" id="PTHR47235">
    <property type="entry name" value="BLR6548 PROTEIN"/>
    <property type="match status" value="1"/>
</dbReference>